<gene>
    <name evidence="1" type="ORF">HUN41_00222</name>
</gene>
<dbReference type="EMBL" id="MT711976">
    <property type="protein sequence ID" value="QMP84314.1"/>
    <property type="molecule type" value="Genomic_DNA"/>
</dbReference>
<reference evidence="1 2" key="1">
    <citation type="submission" date="2020-07" db="EMBL/GenBank/DDBJ databases">
        <title>Streptomyces phage Genome sequencing and assembly.</title>
        <authorList>
            <person name="Sharma V."/>
            <person name="Hardy A."/>
            <person name="Frunzke J."/>
        </authorList>
    </citation>
    <scope>NUCLEOTIDE SEQUENCE [LARGE SCALE GENOMIC DNA]</scope>
</reference>
<evidence type="ECO:0000313" key="2">
    <source>
        <dbReference type="Proteomes" id="UP000515922"/>
    </source>
</evidence>
<keyword evidence="2" id="KW-1185">Reference proteome</keyword>
<dbReference type="Proteomes" id="UP000515922">
    <property type="component" value="Segment"/>
</dbReference>
<accession>A0A7G4AWC4</accession>
<sequence length="64" mass="7364">MSVSGSHGITGMLQNAYPKAKSVWIRRAAEDLIYWHSRNPNPTDEQLKAQDERVRIMCTKGSWF</sequence>
<name>A0A7G4AWC4_9CAUD</name>
<organism evidence="1 2">
    <name type="scientific">Streptomyces phage Coruscant</name>
    <dbReference type="NCBI Taxonomy" id="2739834"/>
    <lineage>
        <taxon>Viruses</taxon>
        <taxon>Duplodnaviria</taxon>
        <taxon>Heunggongvirae</taxon>
        <taxon>Uroviricota</taxon>
        <taxon>Caudoviricetes</taxon>
        <taxon>Stanwilliamsviridae</taxon>
        <taxon>Boydwoodruffvirinae</taxon>
        <taxon>Coruscantvirus</taxon>
        <taxon>Coruscantvirus coruscant</taxon>
    </lineage>
</organism>
<proteinExistence type="predicted"/>
<evidence type="ECO:0000313" key="1">
    <source>
        <dbReference type="EMBL" id="QMP84314.1"/>
    </source>
</evidence>
<protein>
    <submittedName>
        <fullName evidence="1">Uncharacterized protein</fullName>
    </submittedName>
</protein>